<dbReference type="PANTHER" id="PTHR10584:SF166">
    <property type="entry name" value="RIBOKINASE"/>
    <property type="match status" value="1"/>
</dbReference>
<evidence type="ECO:0000313" key="5">
    <source>
        <dbReference type="EMBL" id="HGQ36604.1"/>
    </source>
</evidence>
<dbReference type="AlphaFoldDB" id="A0A7C4NKQ1"/>
<gene>
    <name evidence="6" type="ORF">ENU08_07760</name>
    <name evidence="5" type="ORF">ENU41_08045</name>
</gene>
<dbReference type="InterPro" id="IPR029056">
    <property type="entry name" value="Ribokinase-like"/>
</dbReference>
<evidence type="ECO:0000256" key="1">
    <source>
        <dbReference type="ARBA" id="ARBA00010688"/>
    </source>
</evidence>
<protein>
    <submittedName>
        <fullName evidence="6">Carbohydrate kinase family protein</fullName>
    </submittedName>
</protein>
<name>A0A7C4NKQ1_9CREN</name>
<evidence type="ECO:0000259" key="4">
    <source>
        <dbReference type="Pfam" id="PF00294"/>
    </source>
</evidence>
<dbReference type="PANTHER" id="PTHR10584">
    <property type="entry name" value="SUGAR KINASE"/>
    <property type="match status" value="1"/>
</dbReference>
<dbReference type="EMBL" id="DTCK01000042">
    <property type="protein sequence ID" value="HGQ36604.1"/>
    <property type="molecule type" value="Genomic_DNA"/>
</dbReference>
<feature type="domain" description="Carbohydrate kinase PfkB" evidence="4">
    <location>
        <begin position="4"/>
        <end position="287"/>
    </location>
</feature>
<dbReference type="InterPro" id="IPR011611">
    <property type="entry name" value="PfkB_dom"/>
</dbReference>
<organism evidence="6">
    <name type="scientific">Ignisphaera aggregans</name>
    <dbReference type="NCBI Taxonomy" id="334771"/>
    <lineage>
        <taxon>Archaea</taxon>
        <taxon>Thermoproteota</taxon>
        <taxon>Thermoprotei</taxon>
        <taxon>Desulfurococcales</taxon>
        <taxon>Desulfurococcaceae</taxon>
        <taxon>Ignisphaera</taxon>
    </lineage>
</organism>
<dbReference type="GO" id="GO:0016301">
    <property type="term" value="F:kinase activity"/>
    <property type="evidence" value="ECO:0007669"/>
    <property type="project" value="UniProtKB-KW"/>
</dbReference>
<dbReference type="InterPro" id="IPR002139">
    <property type="entry name" value="Ribo/fructo_kinase"/>
</dbReference>
<reference evidence="6" key="1">
    <citation type="journal article" date="2020" name="mSystems">
        <title>Genome- and Community-Level Interaction Insights into Carbon Utilization and Element Cycling Functions of Hydrothermarchaeota in Hydrothermal Sediment.</title>
        <authorList>
            <person name="Zhou Z."/>
            <person name="Liu Y."/>
            <person name="Xu W."/>
            <person name="Pan J."/>
            <person name="Luo Z.H."/>
            <person name="Li M."/>
        </authorList>
    </citation>
    <scope>NUCLEOTIDE SEQUENCE [LARGE SCALE GENOMIC DNA]</scope>
    <source>
        <strain evidence="6">SpSt-637</strain>
        <strain evidence="5">SpSt-667</strain>
    </source>
</reference>
<dbReference type="Gene3D" id="3.40.1190.20">
    <property type="match status" value="1"/>
</dbReference>
<accession>A0A7C4NKQ1</accession>
<dbReference type="EMBL" id="DTBD01000070">
    <property type="protein sequence ID" value="HGQ65123.1"/>
    <property type="molecule type" value="Genomic_DNA"/>
</dbReference>
<dbReference type="Pfam" id="PF00294">
    <property type="entry name" value="PfkB"/>
    <property type="match status" value="1"/>
</dbReference>
<keyword evidence="2" id="KW-0808">Transferase</keyword>
<proteinExistence type="inferred from homology"/>
<evidence type="ECO:0000256" key="2">
    <source>
        <dbReference type="ARBA" id="ARBA00022679"/>
    </source>
</evidence>
<dbReference type="GO" id="GO:0006796">
    <property type="term" value="P:phosphate-containing compound metabolic process"/>
    <property type="evidence" value="ECO:0007669"/>
    <property type="project" value="UniProtKB-ARBA"/>
</dbReference>
<evidence type="ECO:0000313" key="6">
    <source>
        <dbReference type="EMBL" id="HGQ65123.1"/>
    </source>
</evidence>
<dbReference type="PRINTS" id="PR00990">
    <property type="entry name" value="RIBOKINASE"/>
</dbReference>
<comment type="caution">
    <text evidence="6">The sequence shown here is derived from an EMBL/GenBank/DDBJ whole genome shotgun (WGS) entry which is preliminary data.</text>
</comment>
<evidence type="ECO:0000256" key="3">
    <source>
        <dbReference type="ARBA" id="ARBA00022777"/>
    </source>
</evidence>
<keyword evidence="3 6" id="KW-0418">Kinase</keyword>
<sequence>MAVYVAGRINIDFIIKIDDVMTRGRKYRGKVVEVDVGGTAANIATAIARVDKSLNTVLLGAIGLDYKDLVLEKLGIEGIDLRYVRVLNSETGKAFVFIDSEGESTIISIPGANDLYSEEHVPSIEDARALVLGNTMLSSAIKLLNSLPRDAFIFIDPHDLWVNIWDKLAFTNNKCFYLPNEVEFKVYANVDVNDLEAVKKYANRVRCSIIVKRGEKGAIAIHEDKIIKVNAIKLNSLGLNIVSTAGCGDTFTGVFVATYLKYRDIIESLKYATIAAAFKTTKLSSRASPYIDELKYLAEYIERKNFMNISVH</sequence>
<dbReference type="SUPFAM" id="SSF53613">
    <property type="entry name" value="Ribokinase-like"/>
    <property type="match status" value="1"/>
</dbReference>
<comment type="similarity">
    <text evidence="1">Belongs to the carbohydrate kinase PfkB family.</text>
</comment>